<gene>
    <name evidence="1" type="ORF">Sylvanvirus2_11</name>
</gene>
<protein>
    <submittedName>
        <fullName evidence="1">Uncharacterized protein</fullName>
    </submittedName>
</protein>
<reference evidence="1" key="1">
    <citation type="submission" date="2018-10" db="EMBL/GenBank/DDBJ databases">
        <title>Hidden diversity of soil giant viruses.</title>
        <authorList>
            <person name="Schulz F."/>
            <person name="Alteio L."/>
            <person name="Goudeau D."/>
            <person name="Ryan E.M."/>
            <person name="Malmstrom R.R."/>
            <person name="Blanchard J."/>
            <person name="Woyke T."/>
        </authorList>
    </citation>
    <scope>NUCLEOTIDE SEQUENCE</scope>
    <source>
        <strain evidence="1">SYV1</strain>
    </source>
</reference>
<sequence length="475" mass="55097">MISCSFKSRIHHIFDVIGPARQYLSLCLGVVEDIRCLSRLSKMSSATSNNIRKQLVKGIEIQNMTYGKICDVLLSKLLATRFCFTMKKRQEQSKIGDEKLFIPSNKAYPVTELRVYNNRDWHENSYTHQNIPWDLFDWSHITHFFYESNRQELPLPSLYKFPFLSITSFHLSLTHAWMGQDNLLETISCYPCLETLYFDVPLVLFYHYYMSELKCPSTLKCLRLNDNCADFVIPPSLVVFSQVINSMNKLLDILGLSHIYLSAFHVPIPDRLKHPNIRFLKLRFECAFEIVSFYKVLSLFPNLIYLDIEILQIDAKIILDPLNENKLSGPNGLELMFGIANEFNWIARNINSSLKYVKLYLKSDSMCLPSMTVLASLFVIKLFQQYSNTLKEVTLILFSKLHEGLNPVQQETIDTSLTSVNASLSNSARFICRYFTTESEVSSNSFPDLEPSFYEYIKNSFPYALKNPPFQEFRV</sequence>
<name>A0A3G5AH37_9VIRU</name>
<dbReference type="EMBL" id="MK072508">
    <property type="protein sequence ID" value="AYV86515.1"/>
    <property type="molecule type" value="Genomic_DNA"/>
</dbReference>
<accession>A0A3G5AH37</accession>
<organism evidence="1">
    <name type="scientific">Sylvanvirus sp</name>
    <dbReference type="NCBI Taxonomy" id="2487774"/>
    <lineage>
        <taxon>Viruses</taxon>
    </lineage>
</organism>
<evidence type="ECO:0000313" key="1">
    <source>
        <dbReference type="EMBL" id="AYV86515.1"/>
    </source>
</evidence>
<proteinExistence type="predicted"/>